<evidence type="ECO:0000256" key="1">
    <source>
        <dbReference type="SAM" id="Phobius"/>
    </source>
</evidence>
<dbReference type="PROSITE" id="PS51257">
    <property type="entry name" value="PROKAR_LIPOPROTEIN"/>
    <property type="match status" value="1"/>
</dbReference>
<proteinExistence type="predicted"/>
<protein>
    <submittedName>
        <fullName evidence="2">Uncharacterized protein</fullName>
    </submittedName>
</protein>
<name>A0A0E9XR67_ANGAN</name>
<dbReference type="EMBL" id="GBXM01004252">
    <property type="protein sequence ID" value="JAI04326.1"/>
    <property type="molecule type" value="Transcribed_RNA"/>
</dbReference>
<keyword evidence="1" id="KW-0472">Membrane</keyword>
<reference evidence="2" key="1">
    <citation type="submission" date="2014-11" db="EMBL/GenBank/DDBJ databases">
        <authorList>
            <person name="Amaro Gonzalez C."/>
        </authorList>
    </citation>
    <scope>NUCLEOTIDE SEQUENCE</scope>
</reference>
<feature type="transmembrane region" description="Helical" evidence="1">
    <location>
        <begin position="20"/>
        <end position="43"/>
    </location>
</feature>
<organism evidence="2">
    <name type="scientific">Anguilla anguilla</name>
    <name type="common">European freshwater eel</name>
    <name type="synonym">Muraena anguilla</name>
    <dbReference type="NCBI Taxonomy" id="7936"/>
    <lineage>
        <taxon>Eukaryota</taxon>
        <taxon>Metazoa</taxon>
        <taxon>Chordata</taxon>
        <taxon>Craniata</taxon>
        <taxon>Vertebrata</taxon>
        <taxon>Euteleostomi</taxon>
        <taxon>Actinopterygii</taxon>
        <taxon>Neopterygii</taxon>
        <taxon>Teleostei</taxon>
        <taxon>Anguilliformes</taxon>
        <taxon>Anguillidae</taxon>
        <taxon>Anguilla</taxon>
    </lineage>
</organism>
<dbReference type="AlphaFoldDB" id="A0A0E9XR67"/>
<reference evidence="2" key="2">
    <citation type="journal article" date="2015" name="Fish Shellfish Immunol.">
        <title>Early steps in the European eel (Anguilla anguilla)-Vibrio vulnificus interaction in the gills: Role of the RtxA13 toxin.</title>
        <authorList>
            <person name="Callol A."/>
            <person name="Pajuelo D."/>
            <person name="Ebbesson L."/>
            <person name="Teles M."/>
            <person name="MacKenzie S."/>
            <person name="Amaro C."/>
        </authorList>
    </citation>
    <scope>NUCLEOTIDE SEQUENCE</scope>
</reference>
<evidence type="ECO:0000313" key="2">
    <source>
        <dbReference type="EMBL" id="JAI04326.1"/>
    </source>
</evidence>
<sequence>MVVSREQVILRLQINKRDIFVYIMFVNIIVVFSCCNTVIIHVYKMKYLLLVRMKP</sequence>
<keyword evidence="1" id="KW-1133">Transmembrane helix</keyword>
<accession>A0A0E9XR67</accession>
<keyword evidence="1" id="KW-0812">Transmembrane</keyword>